<name>A0A815G1J7_9BILA</name>
<evidence type="ECO:0000313" key="6">
    <source>
        <dbReference type="Proteomes" id="UP000663829"/>
    </source>
</evidence>
<dbReference type="Proteomes" id="UP000682733">
    <property type="component" value="Unassembled WGS sequence"/>
</dbReference>
<gene>
    <name evidence="3" type="ORF">GPM918_LOCUS30034</name>
    <name evidence="2" type="ORF">OVA965_LOCUS19351</name>
    <name evidence="5" type="ORF">SRO942_LOCUS30632</name>
    <name evidence="4" type="ORF">TMI583_LOCUS19364</name>
</gene>
<feature type="compositionally biased region" description="Basic and acidic residues" evidence="1">
    <location>
        <begin position="24"/>
        <end position="33"/>
    </location>
</feature>
<dbReference type="Proteomes" id="UP000677228">
    <property type="component" value="Unassembled WGS sequence"/>
</dbReference>
<proteinExistence type="predicted"/>
<keyword evidence="6" id="KW-1185">Reference proteome</keyword>
<dbReference type="EMBL" id="CAJOBC010054187">
    <property type="protein sequence ID" value="CAF4187530.1"/>
    <property type="molecule type" value="Genomic_DNA"/>
</dbReference>
<dbReference type="EMBL" id="CAJOBA010009960">
    <property type="protein sequence ID" value="CAF3863543.1"/>
    <property type="molecule type" value="Genomic_DNA"/>
</dbReference>
<accession>A0A815G1J7</accession>
<feature type="region of interest" description="Disordered" evidence="1">
    <location>
        <begin position="22"/>
        <end position="47"/>
    </location>
</feature>
<dbReference type="EMBL" id="CAJNOK010009940">
    <property type="protein sequence ID" value="CAF1102235.1"/>
    <property type="molecule type" value="Genomic_DNA"/>
</dbReference>
<evidence type="ECO:0000313" key="4">
    <source>
        <dbReference type="EMBL" id="CAF3863543.1"/>
    </source>
</evidence>
<sequence length="80" mass="9202">MCRHVRQTPEQSIMTQLLDLEEDFDKRRDKDGDIPPLPTASGTTRTTSCFLSPMTRQTVRPPLGRTVNWGVKEIFNTLRN</sequence>
<evidence type="ECO:0000313" key="2">
    <source>
        <dbReference type="EMBL" id="CAF1102235.1"/>
    </source>
</evidence>
<protein>
    <submittedName>
        <fullName evidence="3">Uncharacterized protein</fullName>
    </submittedName>
</protein>
<evidence type="ECO:0000313" key="3">
    <source>
        <dbReference type="EMBL" id="CAF1332689.1"/>
    </source>
</evidence>
<comment type="caution">
    <text evidence="3">The sequence shown here is derived from an EMBL/GenBank/DDBJ whole genome shotgun (WGS) entry which is preliminary data.</text>
</comment>
<dbReference type="EMBL" id="CAJNOQ010013996">
    <property type="protein sequence ID" value="CAF1332689.1"/>
    <property type="molecule type" value="Genomic_DNA"/>
</dbReference>
<dbReference type="Proteomes" id="UP000681722">
    <property type="component" value="Unassembled WGS sequence"/>
</dbReference>
<organism evidence="3 6">
    <name type="scientific">Didymodactylos carnosus</name>
    <dbReference type="NCBI Taxonomy" id="1234261"/>
    <lineage>
        <taxon>Eukaryota</taxon>
        <taxon>Metazoa</taxon>
        <taxon>Spiralia</taxon>
        <taxon>Gnathifera</taxon>
        <taxon>Rotifera</taxon>
        <taxon>Eurotatoria</taxon>
        <taxon>Bdelloidea</taxon>
        <taxon>Philodinida</taxon>
        <taxon>Philodinidae</taxon>
        <taxon>Didymodactylos</taxon>
    </lineage>
</organism>
<evidence type="ECO:0000313" key="5">
    <source>
        <dbReference type="EMBL" id="CAF4187530.1"/>
    </source>
</evidence>
<evidence type="ECO:0000256" key="1">
    <source>
        <dbReference type="SAM" id="MobiDB-lite"/>
    </source>
</evidence>
<dbReference type="Proteomes" id="UP000663829">
    <property type="component" value="Unassembled WGS sequence"/>
</dbReference>
<reference evidence="3" key="1">
    <citation type="submission" date="2021-02" db="EMBL/GenBank/DDBJ databases">
        <authorList>
            <person name="Nowell W R."/>
        </authorList>
    </citation>
    <scope>NUCLEOTIDE SEQUENCE</scope>
</reference>
<dbReference type="AlphaFoldDB" id="A0A815G1J7"/>